<evidence type="ECO:0000256" key="4">
    <source>
        <dbReference type="ARBA" id="ARBA00010473"/>
    </source>
</evidence>
<keyword evidence="6" id="KW-0812">Transmembrane</keyword>
<feature type="region of interest" description="Disordered" evidence="13">
    <location>
        <begin position="418"/>
        <end position="439"/>
    </location>
</feature>
<name>A0ABR3A858_9AGAR</name>
<organism evidence="14 15">
    <name type="scientific">Marasmius tenuissimus</name>
    <dbReference type="NCBI Taxonomy" id="585030"/>
    <lineage>
        <taxon>Eukaryota</taxon>
        <taxon>Fungi</taxon>
        <taxon>Dikarya</taxon>
        <taxon>Basidiomycota</taxon>
        <taxon>Agaricomycotina</taxon>
        <taxon>Agaricomycetes</taxon>
        <taxon>Agaricomycetidae</taxon>
        <taxon>Agaricales</taxon>
        <taxon>Marasmiineae</taxon>
        <taxon>Marasmiaceae</taxon>
        <taxon>Marasmius</taxon>
    </lineage>
</organism>
<evidence type="ECO:0000313" key="15">
    <source>
        <dbReference type="Proteomes" id="UP001437256"/>
    </source>
</evidence>
<keyword evidence="11" id="KW-0325">Glycoprotein</keyword>
<proteinExistence type="inferred from homology"/>
<dbReference type="PANTHER" id="PTHR28012">
    <property type="entry name" value="NUCLEAR FUSION PROTEIN KAR5"/>
    <property type="match status" value="1"/>
</dbReference>
<evidence type="ECO:0000256" key="2">
    <source>
        <dbReference type="ARBA" id="ARBA00004126"/>
    </source>
</evidence>
<keyword evidence="12" id="KW-0539">Nucleus</keyword>
<protein>
    <submittedName>
        <fullName evidence="14">Uncharacterized protein</fullName>
    </submittedName>
</protein>
<comment type="caution">
    <text evidence="14">The sequence shown here is derived from an EMBL/GenBank/DDBJ whole genome shotgun (WGS) entry which is preliminary data.</text>
</comment>
<gene>
    <name evidence="14" type="ORF">AAF712_003217</name>
</gene>
<evidence type="ECO:0000256" key="7">
    <source>
        <dbReference type="ARBA" id="ARBA00022729"/>
    </source>
</evidence>
<comment type="function">
    <text evidence="1">Required for nuclear membrane fusion during karyogamy.</text>
</comment>
<keyword evidence="5" id="KW-0415">Karyogamy</keyword>
<comment type="subcellular location">
    <subcellularLocation>
        <location evidence="3">Endoplasmic reticulum membrane</location>
    </subcellularLocation>
    <subcellularLocation>
        <location evidence="2">Nucleus membrane</location>
    </subcellularLocation>
</comment>
<reference evidence="14 15" key="1">
    <citation type="submission" date="2024-05" db="EMBL/GenBank/DDBJ databases">
        <title>A draft genome resource for the thread blight pathogen Marasmius tenuissimus strain MS-2.</title>
        <authorList>
            <person name="Yulfo-Soto G.E."/>
            <person name="Baruah I.K."/>
            <person name="Amoako-Attah I."/>
            <person name="Bukari Y."/>
            <person name="Meinhardt L.W."/>
            <person name="Bailey B.A."/>
            <person name="Cohen S.P."/>
        </authorList>
    </citation>
    <scope>NUCLEOTIDE SEQUENCE [LARGE SCALE GENOMIC DNA]</scope>
    <source>
        <strain evidence="14 15">MS-2</strain>
    </source>
</reference>
<accession>A0ABR3A858</accession>
<dbReference type="PANTHER" id="PTHR28012:SF1">
    <property type="entry name" value="NUCLEAR FUSION PROTEIN KAR5"/>
    <property type="match status" value="1"/>
</dbReference>
<evidence type="ECO:0000256" key="12">
    <source>
        <dbReference type="ARBA" id="ARBA00023242"/>
    </source>
</evidence>
<sequence length="439" mass="49664">MTLCELATAKYYSIPMECNSFTISQSSFNVTIDSGLSSECVSALSRSAQFWSSYSGYLREIPQLCFAFQRWNDIGTLPYRDDAPSVTDGQKDVARNIYHNITLEKLALVRLMQERELEEKFSAERWSLGMVELINTVAFIQNISQQLDVRLDIQTREVGRSLSNVATTMEKRAGTILDNSIRNLSHIVSASLISDLGLIAISQLNFSIGSTMSSFDEAIHLRLEKAFSSLLERQQESAKIAITFENQWRTTQGEFWALQESISEMSRLISRSALESFNSRNQALELRQAQQEIAQSVFELVNVVDQVTNRTRTHLYDLNETAAVLKENLLDASGTLRASRWWTDWWTDGLMLISSFVLRSSHHLTVSELYNCESALCDQLPDSAEHLLYINDLVSVFSVCEEVFSVSVILVERRKPYPDSSFTCNSSNSTVRGEDVSHT</sequence>
<dbReference type="EMBL" id="JBBXMP010000011">
    <property type="protein sequence ID" value="KAL0069559.1"/>
    <property type="molecule type" value="Genomic_DNA"/>
</dbReference>
<comment type="similarity">
    <text evidence="4">Belongs to the KAR5 family.</text>
</comment>
<keyword evidence="15" id="KW-1185">Reference proteome</keyword>
<keyword evidence="7" id="KW-0732">Signal</keyword>
<keyword evidence="8" id="KW-0256">Endoplasmic reticulum</keyword>
<evidence type="ECO:0000256" key="10">
    <source>
        <dbReference type="ARBA" id="ARBA00023136"/>
    </source>
</evidence>
<evidence type="ECO:0000256" key="5">
    <source>
        <dbReference type="ARBA" id="ARBA00022459"/>
    </source>
</evidence>
<evidence type="ECO:0000256" key="3">
    <source>
        <dbReference type="ARBA" id="ARBA00004586"/>
    </source>
</evidence>
<keyword evidence="9" id="KW-1133">Transmembrane helix</keyword>
<dbReference type="InterPro" id="IPR007292">
    <property type="entry name" value="Nuclear_fusion_Kar5"/>
</dbReference>
<evidence type="ECO:0000256" key="1">
    <source>
        <dbReference type="ARBA" id="ARBA00003389"/>
    </source>
</evidence>
<evidence type="ECO:0000256" key="9">
    <source>
        <dbReference type="ARBA" id="ARBA00022989"/>
    </source>
</evidence>
<evidence type="ECO:0000256" key="8">
    <source>
        <dbReference type="ARBA" id="ARBA00022824"/>
    </source>
</evidence>
<dbReference type="Proteomes" id="UP001437256">
    <property type="component" value="Unassembled WGS sequence"/>
</dbReference>
<evidence type="ECO:0000256" key="6">
    <source>
        <dbReference type="ARBA" id="ARBA00022692"/>
    </source>
</evidence>
<evidence type="ECO:0000256" key="13">
    <source>
        <dbReference type="SAM" id="MobiDB-lite"/>
    </source>
</evidence>
<feature type="compositionally biased region" description="Polar residues" evidence="13">
    <location>
        <begin position="420"/>
        <end position="431"/>
    </location>
</feature>
<evidence type="ECO:0000313" key="14">
    <source>
        <dbReference type="EMBL" id="KAL0069559.1"/>
    </source>
</evidence>
<evidence type="ECO:0000256" key="11">
    <source>
        <dbReference type="ARBA" id="ARBA00023180"/>
    </source>
</evidence>
<keyword evidence="10" id="KW-0472">Membrane</keyword>